<dbReference type="GO" id="GO:0006310">
    <property type="term" value="P:DNA recombination"/>
    <property type="evidence" value="ECO:0007669"/>
    <property type="project" value="UniProtKB-KW"/>
</dbReference>
<reference evidence="5 6" key="1">
    <citation type="journal article" date="2015" name="Genome Biol. Evol.">
        <title>Characterization of Three Mycobacterium spp. with Potential Use in Bioremediation by Genome Sequencing and Comparative Genomics.</title>
        <authorList>
            <person name="Das S."/>
            <person name="Pettersson B.M."/>
            <person name="Behra P.R."/>
            <person name="Ramesh M."/>
            <person name="Dasgupta S."/>
            <person name="Bhattacharya A."/>
            <person name="Kirsebom L.A."/>
        </authorList>
    </citation>
    <scope>NUCLEOTIDE SEQUENCE [LARGE SCALE GENOMIC DNA]</scope>
    <source>
        <strain evidence="5 6">DSM 43826</strain>
    </source>
</reference>
<evidence type="ECO:0000259" key="4">
    <source>
        <dbReference type="PROSITE" id="PS51900"/>
    </source>
</evidence>
<dbReference type="InterPro" id="IPR010998">
    <property type="entry name" value="Integrase_recombinase_N"/>
</dbReference>
<dbReference type="PANTHER" id="PTHR30349">
    <property type="entry name" value="PHAGE INTEGRASE-RELATED"/>
    <property type="match status" value="1"/>
</dbReference>
<evidence type="ECO:0000313" key="6">
    <source>
        <dbReference type="Proteomes" id="UP000036513"/>
    </source>
</evidence>
<organism evidence="5 6">
    <name type="scientific">Mycolicibacterium chlorophenolicum</name>
    <dbReference type="NCBI Taxonomy" id="37916"/>
    <lineage>
        <taxon>Bacteria</taxon>
        <taxon>Bacillati</taxon>
        <taxon>Actinomycetota</taxon>
        <taxon>Actinomycetes</taxon>
        <taxon>Mycobacteriales</taxon>
        <taxon>Mycobacteriaceae</taxon>
        <taxon>Mycolicibacterium</taxon>
    </lineage>
</organism>
<dbReference type="SUPFAM" id="SSF56349">
    <property type="entry name" value="DNA breaking-rejoining enzymes"/>
    <property type="match status" value="1"/>
</dbReference>
<keyword evidence="6" id="KW-1185">Reference proteome</keyword>
<dbReference type="PANTHER" id="PTHR30349:SF64">
    <property type="entry name" value="PROPHAGE INTEGRASE INTD-RELATED"/>
    <property type="match status" value="1"/>
</dbReference>
<protein>
    <submittedName>
        <fullName evidence="5">Tyrosine recombinase XerC</fullName>
    </submittedName>
</protein>
<dbReference type="RefSeq" id="WP_048469036.1">
    <property type="nucleotide sequence ID" value="NZ_JYNL01000009.1"/>
</dbReference>
<dbReference type="InterPro" id="IPR050090">
    <property type="entry name" value="Tyrosine_recombinase_XerCD"/>
</dbReference>
<accession>A0A0J6WIJ6</accession>
<feature type="domain" description="Core-binding (CB)" evidence="4">
    <location>
        <begin position="55"/>
        <end position="144"/>
    </location>
</feature>
<dbReference type="PATRIC" id="fig|37916.4.peg.915"/>
<evidence type="ECO:0000256" key="2">
    <source>
        <dbReference type="ARBA" id="ARBA00023172"/>
    </source>
</evidence>
<dbReference type="Proteomes" id="UP000036513">
    <property type="component" value="Unassembled WGS sequence"/>
</dbReference>
<dbReference type="Gene3D" id="1.10.443.10">
    <property type="entry name" value="Intergrase catalytic core"/>
    <property type="match status" value="1"/>
</dbReference>
<dbReference type="GO" id="GO:0015074">
    <property type="term" value="P:DNA integration"/>
    <property type="evidence" value="ECO:0007669"/>
    <property type="project" value="InterPro"/>
</dbReference>
<dbReference type="GO" id="GO:0003677">
    <property type="term" value="F:DNA binding"/>
    <property type="evidence" value="ECO:0007669"/>
    <property type="project" value="UniProtKB-UniRule"/>
</dbReference>
<comment type="caution">
    <text evidence="5">The sequence shown here is derived from an EMBL/GenBank/DDBJ whole genome shotgun (WGS) entry which is preliminary data.</text>
</comment>
<name>A0A0J6WIJ6_9MYCO</name>
<proteinExistence type="predicted"/>
<gene>
    <name evidence="5" type="primary">xerC_4</name>
    <name evidence="5" type="ORF">MCHLDSM_01042</name>
</gene>
<evidence type="ECO:0000313" key="5">
    <source>
        <dbReference type="EMBL" id="KMO82419.1"/>
    </source>
</evidence>
<dbReference type="InterPro" id="IPR013762">
    <property type="entry name" value="Integrase-like_cat_sf"/>
</dbReference>
<dbReference type="InterPro" id="IPR044068">
    <property type="entry name" value="CB"/>
</dbReference>
<keyword evidence="2" id="KW-0233">DNA recombination</keyword>
<sequence>MADVFADGWTLHFYDFQQQFVSVDDVISGIADVETWAKRNGARDGTPFFLDPWGRADALVNAYWRDPLVRGRATGTLRRYALSLKVWLDFLHAIGVRRWDGASRSDLAAFKEWRLSSEENPQHVSANSFCVDRAAIRNFYSWAAEQHGVENPVRARALATSWMGGGQVVLESTPSGMRRADVKWLTPQAFRLWRNLGLRGFTMEGVPRHDWQGATEDRDIAFVEGLFGTGLRLGEWSSMLTIEVPQPGSEGLGRSRVASHCAKNGSGRVFWMRRRVAQQVHFYLHEGSRSGAIARAQSAGRYEQIADRWFVDRVRRDGQLDVIDATGSSRTVRLDALGPSTRMKLFRQGSDALEPMWLWLNHDGTPRPKHSWYKTFDRANTRVAKALAPAGGTPLWCRPHMLRHSFALRWYCIATFVAWRRTDMLTKQEQRDFRNQLGDVWFLLATLLGHRSAEVTRSVYLEPFQALQVEELIALMDADDRQSLERLVATVGVGEPRVLTVPT</sequence>
<dbReference type="InterPro" id="IPR004107">
    <property type="entry name" value="Integrase_SAM-like_N"/>
</dbReference>
<evidence type="ECO:0000256" key="3">
    <source>
        <dbReference type="PROSITE-ProRule" id="PRU01248"/>
    </source>
</evidence>
<dbReference type="PROSITE" id="PS51900">
    <property type="entry name" value="CB"/>
    <property type="match status" value="1"/>
</dbReference>
<dbReference type="InterPro" id="IPR011010">
    <property type="entry name" value="DNA_brk_join_enz"/>
</dbReference>
<keyword evidence="1 3" id="KW-0238">DNA-binding</keyword>
<evidence type="ECO:0000256" key="1">
    <source>
        <dbReference type="ARBA" id="ARBA00023125"/>
    </source>
</evidence>
<dbReference type="AlphaFoldDB" id="A0A0J6WIJ6"/>
<dbReference type="EMBL" id="JYNL01000009">
    <property type="protein sequence ID" value="KMO82419.1"/>
    <property type="molecule type" value="Genomic_DNA"/>
</dbReference>
<dbReference type="STRING" id="37916.MCHLDSM_01042"/>
<dbReference type="Pfam" id="PF02899">
    <property type="entry name" value="Phage_int_SAM_1"/>
    <property type="match status" value="1"/>
</dbReference>
<dbReference type="Gene3D" id="1.10.150.130">
    <property type="match status" value="1"/>
</dbReference>